<reference evidence="3" key="1">
    <citation type="submission" date="2021-03" db="EMBL/GenBank/DDBJ databases">
        <authorList>
            <person name="Kanchanasin P."/>
            <person name="Saeng-In P."/>
            <person name="Phongsopitanun W."/>
            <person name="Yuki M."/>
            <person name="Kudo T."/>
            <person name="Ohkuma M."/>
            <person name="Tanasupawat S."/>
        </authorList>
    </citation>
    <scope>NUCLEOTIDE SEQUENCE</scope>
    <source>
        <strain evidence="3">GKU 128</strain>
    </source>
</reference>
<feature type="region of interest" description="Disordered" evidence="1">
    <location>
        <begin position="24"/>
        <end position="90"/>
    </location>
</feature>
<organism evidence="3 4">
    <name type="scientific">Actinomadura barringtoniae</name>
    <dbReference type="NCBI Taxonomy" id="1427535"/>
    <lineage>
        <taxon>Bacteria</taxon>
        <taxon>Bacillati</taxon>
        <taxon>Actinomycetota</taxon>
        <taxon>Actinomycetes</taxon>
        <taxon>Streptosporangiales</taxon>
        <taxon>Thermomonosporaceae</taxon>
        <taxon>Actinomadura</taxon>
    </lineage>
</organism>
<comment type="caution">
    <text evidence="3">The sequence shown here is derived from an EMBL/GenBank/DDBJ whole genome shotgun (WGS) entry which is preliminary data.</text>
</comment>
<proteinExistence type="predicted"/>
<gene>
    <name evidence="3" type="ORF">J4573_45800</name>
</gene>
<dbReference type="EMBL" id="JAGEOJ010000026">
    <property type="protein sequence ID" value="MBO2454471.1"/>
    <property type="molecule type" value="Genomic_DNA"/>
</dbReference>
<dbReference type="AlphaFoldDB" id="A0A939PTG7"/>
<dbReference type="RefSeq" id="WP_208262677.1">
    <property type="nucleotide sequence ID" value="NZ_JAGEOJ010000026.1"/>
</dbReference>
<accession>A0A939PTG7</accession>
<feature type="signal peptide" evidence="2">
    <location>
        <begin position="1"/>
        <end position="24"/>
    </location>
</feature>
<feature type="compositionally biased region" description="Low complexity" evidence="1">
    <location>
        <begin position="68"/>
        <end position="79"/>
    </location>
</feature>
<keyword evidence="2" id="KW-0732">Signal</keyword>
<evidence type="ECO:0000256" key="2">
    <source>
        <dbReference type="SAM" id="SignalP"/>
    </source>
</evidence>
<sequence length="169" mass="16835">MRKIVIGGAVAALAMGLTGCNINANDNPTAAAPSSPASSAPAPAPSQSAASTPTQSSTPGNGSGSGDTNPSPTQSTPSSQGGGNQQIPAKWGPLHYIAPGKYAVGHVIFFTSTDTRLTIAGGDCPDGTPPPADSFKCGIDGLDEWAQNGMHDVNVKFSGQVATSIVETQ</sequence>
<feature type="compositionally biased region" description="Low complexity" evidence="1">
    <location>
        <begin position="28"/>
        <end position="59"/>
    </location>
</feature>
<feature type="chain" id="PRO_5038734489" evidence="2">
    <location>
        <begin position="25"/>
        <end position="169"/>
    </location>
</feature>
<name>A0A939PTG7_9ACTN</name>
<keyword evidence="4" id="KW-1185">Reference proteome</keyword>
<dbReference type="Proteomes" id="UP000669179">
    <property type="component" value="Unassembled WGS sequence"/>
</dbReference>
<protein>
    <submittedName>
        <fullName evidence="3">Uncharacterized protein</fullName>
    </submittedName>
</protein>
<dbReference type="PROSITE" id="PS51257">
    <property type="entry name" value="PROKAR_LIPOPROTEIN"/>
    <property type="match status" value="1"/>
</dbReference>
<evidence type="ECO:0000313" key="3">
    <source>
        <dbReference type="EMBL" id="MBO2454471.1"/>
    </source>
</evidence>
<evidence type="ECO:0000313" key="4">
    <source>
        <dbReference type="Proteomes" id="UP000669179"/>
    </source>
</evidence>
<evidence type="ECO:0000256" key="1">
    <source>
        <dbReference type="SAM" id="MobiDB-lite"/>
    </source>
</evidence>